<name>A0A8J2QE65_9NEOP</name>
<evidence type="ECO:0000313" key="2">
    <source>
        <dbReference type="Proteomes" id="UP000789524"/>
    </source>
</evidence>
<comment type="caution">
    <text evidence="1">The sequence shown here is derived from an EMBL/GenBank/DDBJ whole genome shotgun (WGS) entry which is preliminary data.</text>
</comment>
<reference evidence="1" key="1">
    <citation type="submission" date="2021-09" db="EMBL/GenBank/DDBJ databases">
        <authorList>
            <person name="Martin H S."/>
        </authorList>
    </citation>
    <scope>NUCLEOTIDE SEQUENCE</scope>
</reference>
<dbReference type="AlphaFoldDB" id="A0A8J2QE65"/>
<keyword evidence="2" id="KW-1185">Reference proteome</keyword>
<sequence length="146" mass="16392">MVSHISDEGRHWIFSSESMKPPVSQFWFKAMEWRPGAESFTESKISHLVTRVRCACVRPNSVTAPRLLSKTVAATPDIPGMHSSLRRLHRSLGSLVCSLLYMNGVMYGVQKVARRLYDSPEGGRMPAVNALRRCERNGTGPTQRPH</sequence>
<accession>A0A8J2QE65</accession>
<dbReference type="EMBL" id="CAKASE010000046">
    <property type="protein sequence ID" value="CAG9560872.1"/>
    <property type="molecule type" value="Genomic_DNA"/>
</dbReference>
<dbReference type="Proteomes" id="UP000789524">
    <property type="component" value="Unassembled WGS sequence"/>
</dbReference>
<proteinExistence type="predicted"/>
<evidence type="ECO:0000313" key="1">
    <source>
        <dbReference type="EMBL" id="CAG9560872.1"/>
    </source>
</evidence>
<organism evidence="1 2">
    <name type="scientific">Danaus chrysippus</name>
    <name type="common">African queen</name>
    <dbReference type="NCBI Taxonomy" id="151541"/>
    <lineage>
        <taxon>Eukaryota</taxon>
        <taxon>Metazoa</taxon>
        <taxon>Ecdysozoa</taxon>
        <taxon>Arthropoda</taxon>
        <taxon>Hexapoda</taxon>
        <taxon>Insecta</taxon>
        <taxon>Pterygota</taxon>
        <taxon>Neoptera</taxon>
        <taxon>Endopterygota</taxon>
        <taxon>Lepidoptera</taxon>
        <taxon>Glossata</taxon>
        <taxon>Ditrysia</taxon>
        <taxon>Papilionoidea</taxon>
        <taxon>Nymphalidae</taxon>
        <taxon>Danainae</taxon>
        <taxon>Danaini</taxon>
        <taxon>Danaina</taxon>
        <taxon>Danaus</taxon>
        <taxon>Anosia</taxon>
    </lineage>
</organism>
<protein>
    <submittedName>
        <fullName evidence="1">(African queen) hypothetical protein</fullName>
    </submittedName>
</protein>
<gene>
    <name evidence="1" type="ORF">DCHRY22_LOCUS2468</name>
</gene>